<dbReference type="GO" id="GO:0016746">
    <property type="term" value="F:acyltransferase activity"/>
    <property type="evidence" value="ECO:0007669"/>
    <property type="project" value="UniProtKB-KW"/>
</dbReference>
<evidence type="ECO:0000313" key="5">
    <source>
        <dbReference type="Proteomes" id="UP001165297"/>
    </source>
</evidence>
<keyword evidence="1 4" id="KW-0808">Transferase</keyword>
<evidence type="ECO:0000256" key="2">
    <source>
        <dbReference type="ARBA" id="ARBA00023315"/>
    </source>
</evidence>
<gene>
    <name evidence="4" type="ORF">LGH70_19215</name>
</gene>
<dbReference type="RefSeq" id="WP_226189043.1">
    <property type="nucleotide sequence ID" value="NZ_JAJADQ010000011.1"/>
</dbReference>
<evidence type="ECO:0000259" key="3">
    <source>
        <dbReference type="PROSITE" id="PS51186"/>
    </source>
</evidence>
<evidence type="ECO:0000256" key="1">
    <source>
        <dbReference type="ARBA" id="ARBA00022679"/>
    </source>
</evidence>
<name>A0ABS8AL75_9BACT</name>
<feature type="domain" description="N-acetyltransferase" evidence="3">
    <location>
        <begin position="91"/>
        <end position="243"/>
    </location>
</feature>
<dbReference type="Gene3D" id="3.40.630.30">
    <property type="match status" value="1"/>
</dbReference>
<reference evidence="4" key="1">
    <citation type="submission" date="2021-10" db="EMBL/GenBank/DDBJ databases">
        <authorList>
            <person name="Dean J.D."/>
            <person name="Kim M.K."/>
            <person name="Newey C.N."/>
            <person name="Stoker T.S."/>
            <person name="Thompson D.W."/>
            <person name="Grose J.H."/>
        </authorList>
    </citation>
    <scope>NUCLEOTIDE SEQUENCE</scope>
    <source>
        <strain evidence="4">BT635</strain>
    </source>
</reference>
<dbReference type="PROSITE" id="PS51186">
    <property type="entry name" value="GNAT"/>
    <property type="match status" value="1"/>
</dbReference>
<proteinExistence type="predicted"/>
<dbReference type="PANTHER" id="PTHR43877">
    <property type="entry name" value="AMINOALKYLPHOSPHONATE N-ACETYLTRANSFERASE-RELATED-RELATED"/>
    <property type="match status" value="1"/>
</dbReference>
<dbReference type="InterPro" id="IPR016181">
    <property type="entry name" value="Acyl_CoA_acyltransferase"/>
</dbReference>
<dbReference type="CDD" id="cd04301">
    <property type="entry name" value="NAT_SF"/>
    <property type="match status" value="1"/>
</dbReference>
<comment type="caution">
    <text evidence="4">The sequence shown here is derived from an EMBL/GenBank/DDBJ whole genome shotgun (WGS) entry which is preliminary data.</text>
</comment>
<dbReference type="PANTHER" id="PTHR43877:SF2">
    <property type="entry name" value="AMINOALKYLPHOSPHONATE N-ACETYLTRANSFERASE-RELATED"/>
    <property type="match status" value="1"/>
</dbReference>
<sequence length="243" mass="26301">MPAIGSITHLEWDSAFLGFPTGQLYASGMATEALRALLAQAQKEGYKLLYWFVRPDDAASLAAARAVGITPADDKHTYARALPPLLPSPLAPVQRAAPTDAPELLSLALQSGAYSRFRLDPLFGPAVFEQLYAQWLQNALNNDKVLVCRQPGTEGAALGLLTLEKQAAELTIGLLAVDSRWRQQGIGQALLAAAYQEAQAAGYTALRVTTQGANPVACRFYERAGFALIERQLVFHLWLTPPQ</sequence>
<dbReference type="EC" id="2.3.1.-" evidence="4"/>
<dbReference type="Proteomes" id="UP001165297">
    <property type="component" value="Unassembled WGS sequence"/>
</dbReference>
<keyword evidence="5" id="KW-1185">Reference proteome</keyword>
<protein>
    <submittedName>
        <fullName evidence="4">GNAT family N-acetyltransferase</fullName>
        <ecNumber evidence="4">2.3.1.-</ecNumber>
    </submittedName>
</protein>
<dbReference type="EMBL" id="JAJADQ010000011">
    <property type="protein sequence ID" value="MCB2379734.1"/>
    <property type="molecule type" value="Genomic_DNA"/>
</dbReference>
<organism evidence="4 5">
    <name type="scientific">Hymenobacter nitidus</name>
    <dbReference type="NCBI Taxonomy" id="2880929"/>
    <lineage>
        <taxon>Bacteria</taxon>
        <taxon>Pseudomonadati</taxon>
        <taxon>Bacteroidota</taxon>
        <taxon>Cytophagia</taxon>
        <taxon>Cytophagales</taxon>
        <taxon>Hymenobacteraceae</taxon>
        <taxon>Hymenobacter</taxon>
    </lineage>
</organism>
<keyword evidence="2 4" id="KW-0012">Acyltransferase</keyword>
<dbReference type="SUPFAM" id="SSF55729">
    <property type="entry name" value="Acyl-CoA N-acyltransferases (Nat)"/>
    <property type="match status" value="2"/>
</dbReference>
<dbReference type="InterPro" id="IPR000182">
    <property type="entry name" value="GNAT_dom"/>
</dbReference>
<dbReference type="InterPro" id="IPR050832">
    <property type="entry name" value="Bact_Acetyltransf"/>
</dbReference>
<evidence type="ECO:0000313" key="4">
    <source>
        <dbReference type="EMBL" id="MCB2379734.1"/>
    </source>
</evidence>
<dbReference type="Pfam" id="PF00583">
    <property type="entry name" value="Acetyltransf_1"/>
    <property type="match status" value="1"/>
</dbReference>
<accession>A0ABS8AL75</accession>